<evidence type="ECO:0000313" key="2">
    <source>
        <dbReference type="Proteomes" id="UP000828390"/>
    </source>
</evidence>
<gene>
    <name evidence="1" type="ORF">DPMN_111763</name>
</gene>
<keyword evidence="2" id="KW-1185">Reference proteome</keyword>
<accession>A0A9D4KEF9</accession>
<name>A0A9D4KEF9_DREPO</name>
<evidence type="ECO:0000313" key="1">
    <source>
        <dbReference type="EMBL" id="KAH3838355.1"/>
    </source>
</evidence>
<dbReference type="EMBL" id="JAIWYP010000004">
    <property type="protein sequence ID" value="KAH3838355.1"/>
    <property type="molecule type" value="Genomic_DNA"/>
</dbReference>
<sequence>MKALASGAILKISAESSNKTAIDAYEKEMDFKQLYPGQSHKQVDLVKHVLQATYNTHNGSQLNCDFNP</sequence>
<comment type="caution">
    <text evidence="1">The sequence shown here is derived from an EMBL/GenBank/DDBJ whole genome shotgun (WGS) entry which is preliminary data.</text>
</comment>
<dbReference type="Proteomes" id="UP000828390">
    <property type="component" value="Unassembled WGS sequence"/>
</dbReference>
<organism evidence="1 2">
    <name type="scientific">Dreissena polymorpha</name>
    <name type="common">Zebra mussel</name>
    <name type="synonym">Mytilus polymorpha</name>
    <dbReference type="NCBI Taxonomy" id="45954"/>
    <lineage>
        <taxon>Eukaryota</taxon>
        <taxon>Metazoa</taxon>
        <taxon>Spiralia</taxon>
        <taxon>Lophotrochozoa</taxon>
        <taxon>Mollusca</taxon>
        <taxon>Bivalvia</taxon>
        <taxon>Autobranchia</taxon>
        <taxon>Heteroconchia</taxon>
        <taxon>Euheterodonta</taxon>
        <taxon>Imparidentia</taxon>
        <taxon>Neoheterodontei</taxon>
        <taxon>Myida</taxon>
        <taxon>Dreissenoidea</taxon>
        <taxon>Dreissenidae</taxon>
        <taxon>Dreissena</taxon>
    </lineage>
</organism>
<dbReference type="AlphaFoldDB" id="A0A9D4KEF9"/>
<proteinExistence type="predicted"/>
<reference evidence="1" key="2">
    <citation type="submission" date="2020-11" db="EMBL/GenBank/DDBJ databases">
        <authorList>
            <person name="McCartney M.A."/>
            <person name="Auch B."/>
            <person name="Kono T."/>
            <person name="Mallez S."/>
            <person name="Becker A."/>
            <person name="Gohl D.M."/>
            <person name="Silverstein K.A.T."/>
            <person name="Koren S."/>
            <person name="Bechman K.B."/>
            <person name="Herman A."/>
            <person name="Abrahante J.E."/>
            <person name="Garbe J."/>
        </authorList>
    </citation>
    <scope>NUCLEOTIDE SEQUENCE</scope>
    <source>
        <strain evidence="1">Duluth1</strain>
        <tissue evidence="1">Whole animal</tissue>
    </source>
</reference>
<protein>
    <submittedName>
        <fullName evidence="1">Uncharacterized protein</fullName>
    </submittedName>
</protein>
<reference evidence="1" key="1">
    <citation type="journal article" date="2019" name="bioRxiv">
        <title>The Genome of the Zebra Mussel, Dreissena polymorpha: A Resource for Invasive Species Research.</title>
        <authorList>
            <person name="McCartney M.A."/>
            <person name="Auch B."/>
            <person name="Kono T."/>
            <person name="Mallez S."/>
            <person name="Zhang Y."/>
            <person name="Obille A."/>
            <person name="Becker A."/>
            <person name="Abrahante J.E."/>
            <person name="Garbe J."/>
            <person name="Badalamenti J.P."/>
            <person name="Herman A."/>
            <person name="Mangelson H."/>
            <person name="Liachko I."/>
            <person name="Sullivan S."/>
            <person name="Sone E.D."/>
            <person name="Koren S."/>
            <person name="Silverstein K.A.T."/>
            <person name="Beckman K.B."/>
            <person name="Gohl D.M."/>
        </authorList>
    </citation>
    <scope>NUCLEOTIDE SEQUENCE</scope>
    <source>
        <strain evidence="1">Duluth1</strain>
        <tissue evidence="1">Whole animal</tissue>
    </source>
</reference>